<name>A0A091IA23_CALAN</name>
<gene>
    <name evidence="1" type="ORF">N300_11209</name>
</gene>
<dbReference type="SUPFAM" id="SSF58069">
    <property type="entry name" value="Virus ectodomain"/>
    <property type="match status" value="1"/>
</dbReference>
<dbReference type="Proteomes" id="UP000054308">
    <property type="component" value="Unassembled WGS sequence"/>
</dbReference>
<feature type="non-terminal residue" evidence="1">
    <location>
        <position position="44"/>
    </location>
</feature>
<reference evidence="1 2" key="1">
    <citation type="submission" date="2014-04" db="EMBL/GenBank/DDBJ databases">
        <title>Genome evolution of avian class.</title>
        <authorList>
            <person name="Zhang G."/>
            <person name="Li C."/>
        </authorList>
    </citation>
    <scope>NUCLEOTIDE SEQUENCE [LARGE SCALE GENOMIC DNA]</scope>
    <source>
        <strain evidence="1">BGI_N300</strain>
    </source>
</reference>
<proteinExistence type="predicted"/>
<organism evidence="1 2">
    <name type="scientific">Calypte anna</name>
    <name type="common">Anna's hummingbird</name>
    <name type="synonym">Archilochus anna</name>
    <dbReference type="NCBI Taxonomy" id="9244"/>
    <lineage>
        <taxon>Eukaryota</taxon>
        <taxon>Metazoa</taxon>
        <taxon>Chordata</taxon>
        <taxon>Craniata</taxon>
        <taxon>Vertebrata</taxon>
        <taxon>Euteleostomi</taxon>
        <taxon>Archelosauria</taxon>
        <taxon>Archosauria</taxon>
        <taxon>Dinosauria</taxon>
        <taxon>Saurischia</taxon>
        <taxon>Theropoda</taxon>
        <taxon>Coelurosauria</taxon>
        <taxon>Aves</taxon>
        <taxon>Neognathae</taxon>
        <taxon>Neoaves</taxon>
        <taxon>Strisores</taxon>
        <taxon>Apodiformes</taxon>
        <taxon>Trochilidae</taxon>
        <taxon>Calypte</taxon>
    </lineage>
</organism>
<evidence type="ECO:0000313" key="1">
    <source>
        <dbReference type="EMBL" id="KFO96615.1"/>
    </source>
</evidence>
<dbReference type="Gene3D" id="1.10.287.210">
    <property type="match status" value="1"/>
</dbReference>
<sequence length="44" mass="4837">FLLLAYGHGCEDFDGLCCVSLSDHSGLVHKSIKTLKNLTPKFEV</sequence>
<protein>
    <submittedName>
        <fullName evidence="1">Uncharacterized protein</fullName>
    </submittedName>
</protein>
<dbReference type="AlphaFoldDB" id="A0A091IA23"/>
<dbReference type="EMBL" id="KL217566">
    <property type="protein sequence ID" value="KFO96615.1"/>
    <property type="molecule type" value="Genomic_DNA"/>
</dbReference>
<evidence type="ECO:0000313" key="2">
    <source>
        <dbReference type="Proteomes" id="UP000054308"/>
    </source>
</evidence>
<keyword evidence="2" id="KW-1185">Reference proteome</keyword>
<feature type="non-terminal residue" evidence="1">
    <location>
        <position position="1"/>
    </location>
</feature>
<accession>A0A091IA23</accession>